<name>A0A7G7CM51_9CORY</name>
<keyword evidence="4" id="KW-1185">Reference proteome</keyword>
<accession>A0A7G7CM51</accession>
<keyword evidence="2" id="KW-1133">Transmembrane helix</keyword>
<reference evidence="3 4" key="1">
    <citation type="submission" date="2020-07" db="EMBL/GenBank/DDBJ databases">
        <title>Complete genome and description of Corynebacterium incognita strain Marseille-Q3630 sp. nov.</title>
        <authorList>
            <person name="Boxberger M."/>
        </authorList>
    </citation>
    <scope>NUCLEOTIDE SEQUENCE [LARGE SCALE GENOMIC DNA]</scope>
    <source>
        <strain evidence="3 4">Marseille-Q3630</strain>
    </source>
</reference>
<feature type="transmembrane region" description="Helical" evidence="2">
    <location>
        <begin position="238"/>
        <end position="263"/>
    </location>
</feature>
<feature type="transmembrane region" description="Helical" evidence="2">
    <location>
        <begin position="157"/>
        <end position="181"/>
    </location>
</feature>
<keyword evidence="2" id="KW-0472">Membrane</keyword>
<proteinExistence type="predicted"/>
<gene>
    <name evidence="3" type="ORF">H0194_06015</name>
</gene>
<evidence type="ECO:0000256" key="2">
    <source>
        <dbReference type="SAM" id="Phobius"/>
    </source>
</evidence>
<dbReference type="EMBL" id="CP059404">
    <property type="protein sequence ID" value="QNE88667.1"/>
    <property type="molecule type" value="Genomic_DNA"/>
</dbReference>
<sequence length="287" mass="32529">METWTLHHPERGTIAVHSGFDAEFLERYPDWPRPDEDAKTEGTDPGVDAGLRERLEAWADNPTRRLVIEVNGEPVRRYESVQNGRLPLQKHLGESLETPGTMVGRDKPHLKLTKNLFGDILDIDYREGDAVVEFDAPPGSRGEKRKQAMEESATKRLLYPMLAGLGKGGWALFALVVMPILGRILEPIIDWLLSFLPDWDMPDLPSPPQITLPTLDFPDIVLPVLQVPEFELPQAPDWVLFLLEYSKIWVPILLGIAFGIIALRNHKKSERIKQEWEARGVEKPGQD</sequence>
<evidence type="ECO:0000313" key="4">
    <source>
        <dbReference type="Proteomes" id="UP000515743"/>
    </source>
</evidence>
<keyword evidence="2" id="KW-0812">Transmembrane</keyword>
<protein>
    <submittedName>
        <fullName evidence="3">Uncharacterized protein</fullName>
    </submittedName>
</protein>
<dbReference type="RefSeq" id="WP_185175057.1">
    <property type="nucleotide sequence ID" value="NZ_CP059404.1"/>
</dbReference>
<dbReference type="KEGG" id="cik:H0194_06015"/>
<evidence type="ECO:0000313" key="3">
    <source>
        <dbReference type="EMBL" id="QNE88667.1"/>
    </source>
</evidence>
<evidence type="ECO:0000256" key="1">
    <source>
        <dbReference type="SAM" id="MobiDB-lite"/>
    </source>
</evidence>
<dbReference type="Proteomes" id="UP000515743">
    <property type="component" value="Chromosome"/>
</dbReference>
<feature type="compositionally biased region" description="Basic and acidic residues" evidence="1">
    <location>
        <begin position="29"/>
        <end position="42"/>
    </location>
</feature>
<organism evidence="3 4">
    <name type="scientific">Corynebacterium incognita</name>
    <dbReference type="NCBI Taxonomy" id="2754725"/>
    <lineage>
        <taxon>Bacteria</taxon>
        <taxon>Bacillati</taxon>
        <taxon>Actinomycetota</taxon>
        <taxon>Actinomycetes</taxon>
        <taxon>Mycobacteriales</taxon>
        <taxon>Corynebacteriaceae</taxon>
        <taxon>Corynebacterium</taxon>
    </lineage>
</organism>
<dbReference type="AlphaFoldDB" id="A0A7G7CM51"/>
<feature type="region of interest" description="Disordered" evidence="1">
    <location>
        <begin position="29"/>
        <end position="48"/>
    </location>
</feature>